<dbReference type="PANTHER" id="PTHR46399">
    <property type="entry name" value="B30.2/SPRY DOMAIN-CONTAINING PROTEIN"/>
    <property type="match status" value="1"/>
</dbReference>
<evidence type="ECO:0000313" key="4">
    <source>
        <dbReference type="Proteomes" id="UP000683360"/>
    </source>
</evidence>
<dbReference type="GO" id="GO:0005219">
    <property type="term" value="F:ryanodine-sensitive calcium-release channel activity"/>
    <property type="evidence" value="ECO:0007669"/>
    <property type="project" value="TreeGrafter"/>
</dbReference>
<proteinExistence type="predicted"/>
<reference evidence="3" key="1">
    <citation type="submission" date="2021-03" db="EMBL/GenBank/DDBJ databases">
        <authorList>
            <person name="Bekaert M."/>
        </authorList>
    </citation>
    <scope>NUCLEOTIDE SEQUENCE</scope>
</reference>
<dbReference type="AlphaFoldDB" id="A0A8S3T6A8"/>
<accession>A0A8S3T6A8</accession>
<dbReference type="Pfam" id="PF08709">
    <property type="entry name" value="Ins145_P3_rec"/>
    <property type="match status" value="1"/>
</dbReference>
<dbReference type="GO" id="GO:0005790">
    <property type="term" value="C:smooth endoplasmic reticulum"/>
    <property type="evidence" value="ECO:0007669"/>
    <property type="project" value="TreeGrafter"/>
</dbReference>
<dbReference type="InterPro" id="IPR043136">
    <property type="entry name" value="B30.2/SPRY_sf"/>
</dbReference>
<feature type="domain" description="Inositol 1,4,5-trisphosphate/ryanodine receptor" evidence="2">
    <location>
        <begin position="13"/>
        <end position="79"/>
    </location>
</feature>
<dbReference type="GO" id="GO:0006941">
    <property type="term" value="P:striated muscle contraction"/>
    <property type="evidence" value="ECO:0007669"/>
    <property type="project" value="TreeGrafter"/>
</dbReference>
<dbReference type="Pfam" id="PF00622">
    <property type="entry name" value="SPRY"/>
    <property type="match status" value="1"/>
</dbReference>
<dbReference type="InterPro" id="IPR014821">
    <property type="entry name" value="Ins145_P3_rcpt"/>
</dbReference>
<dbReference type="PANTHER" id="PTHR46399:SF8">
    <property type="entry name" value="B30.2_SPRY DOMAIN-CONTAINING PROTEIN"/>
    <property type="match status" value="1"/>
</dbReference>
<dbReference type="OrthoDB" id="300855at2759"/>
<dbReference type="GO" id="GO:0030018">
    <property type="term" value="C:Z disc"/>
    <property type="evidence" value="ECO:0007669"/>
    <property type="project" value="TreeGrafter"/>
</dbReference>
<dbReference type="InterPro" id="IPR003877">
    <property type="entry name" value="SPRY_dom"/>
</dbReference>
<evidence type="ECO:0000313" key="3">
    <source>
        <dbReference type="EMBL" id="CAG2225978.1"/>
    </source>
</evidence>
<dbReference type="Gene3D" id="2.60.120.920">
    <property type="match status" value="2"/>
</dbReference>
<evidence type="ECO:0000259" key="1">
    <source>
        <dbReference type="Pfam" id="PF00622"/>
    </source>
</evidence>
<dbReference type="GO" id="GO:0042383">
    <property type="term" value="C:sarcolemma"/>
    <property type="evidence" value="ECO:0007669"/>
    <property type="project" value="TreeGrafter"/>
</dbReference>
<protein>
    <submittedName>
        <fullName evidence="3">RYR2</fullName>
    </submittedName>
</protein>
<dbReference type="InterPro" id="IPR015925">
    <property type="entry name" value="Ryanodine_IP3_receptor"/>
</dbReference>
<feature type="domain" description="SPRY" evidence="1">
    <location>
        <begin position="169"/>
        <end position="225"/>
    </location>
</feature>
<keyword evidence="4" id="KW-1185">Reference proteome</keyword>
<dbReference type="Gene3D" id="2.80.10.50">
    <property type="match status" value="1"/>
</dbReference>
<dbReference type="GO" id="GO:0034704">
    <property type="term" value="C:calcium channel complex"/>
    <property type="evidence" value="ECO:0007669"/>
    <property type="project" value="TreeGrafter"/>
</dbReference>
<dbReference type="Proteomes" id="UP000683360">
    <property type="component" value="Unassembled WGS sequence"/>
</dbReference>
<dbReference type="SUPFAM" id="SSF49899">
    <property type="entry name" value="Concanavalin A-like lectins/glucanases"/>
    <property type="match status" value="1"/>
</dbReference>
<name>A0A8S3T6A8_MYTED</name>
<gene>
    <name evidence="3" type="ORF">MEDL_39092</name>
</gene>
<organism evidence="3 4">
    <name type="scientific">Mytilus edulis</name>
    <name type="common">Blue mussel</name>
    <dbReference type="NCBI Taxonomy" id="6550"/>
    <lineage>
        <taxon>Eukaryota</taxon>
        <taxon>Metazoa</taxon>
        <taxon>Spiralia</taxon>
        <taxon>Lophotrochozoa</taxon>
        <taxon>Mollusca</taxon>
        <taxon>Bivalvia</taxon>
        <taxon>Autobranchia</taxon>
        <taxon>Pteriomorphia</taxon>
        <taxon>Mytilida</taxon>
        <taxon>Mytiloidea</taxon>
        <taxon>Mytilidae</taxon>
        <taxon>Mytilinae</taxon>
        <taxon>Mytilus</taxon>
    </lineage>
</organism>
<dbReference type="GO" id="GO:0014808">
    <property type="term" value="P:release of sequestered calcium ion into cytosol by sarcoplasmic reticulum"/>
    <property type="evidence" value="ECO:0007669"/>
    <property type="project" value="TreeGrafter"/>
</dbReference>
<dbReference type="InterPro" id="IPR013320">
    <property type="entry name" value="ConA-like_dom_sf"/>
</dbReference>
<dbReference type="GO" id="GO:0033017">
    <property type="term" value="C:sarcoplasmic reticulum membrane"/>
    <property type="evidence" value="ECO:0007669"/>
    <property type="project" value="TreeGrafter"/>
</dbReference>
<dbReference type="EMBL" id="CAJPWZ010001865">
    <property type="protein sequence ID" value="CAG2225978.1"/>
    <property type="molecule type" value="Genomic_DNA"/>
</dbReference>
<comment type="caution">
    <text evidence="3">The sequence shown here is derived from an EMBL/GenBank/DDBJ whole genome shotgun (WGS) entry which is preliminary data.</text>
</comment>
<sequence length="291" mass="31737">MADTAEGGSEQDDISFLRTNDIVCLSCVTSSRDSSTTDRVCLAAEGFGSRMCCLENVSCRDVPPDLSVCSFVLEQALSAAQSGHRTLLYGHAVLLRHLHSNMHIGGGSMVIASFQQTLWTVVPIALDALKTEGRSSHAWGRISLSEVLKCLEDLIDYFAQPGVDEGGKSKQVRRSGHQLEHGDVIGCCLDLSVPQITFTLNGIKVRGVFKDFNLDGLFFPVVSMSARVRYYEFEVLTPGFMKVGWTKVDSSPCVEIGLDGSSYGFDGLLDVNTLKYFTCCGLQEGYEPFCV</sequence>
<evidence type="ECO:0000259" key="2">
    <source>
        <dbReference type="Pfam" id="PF08709"/>
    </source>
</evidence>